<accession>A0A7T4EER1</accession>
<organism evidence="2 3">
    <name type="scientific">Corynebacterium glucuronolyticum</name>
    <dbReference type="NCBI Taxonomy" id="39791"/>
    <lineage>
        <taxon>Bacteria</taxon>
        <taxon>Bacillati</taxon>
        <taxon>Actinomycetota</taxon>
        <taxon>Actinomycetes</taxon>
        <taxon>Mycobacteriales</taxon>
        <taxon>Corynebacteriaceae</taxon>
        <taxon>Corynebacterium</taxon>
    </lineage>
</organism>
<dbReference type="EMBL" id="CP066007">
    <property type="protein sequence ID" value="QQB46013.1"/>
    <property type="molecule type" value="Genomic_DNA"/>
</dbReference>
<gene>
    <name evidence="2" type="ORF">I6I10_11205</name>
</gene>
<reference evidence="2 3" key="1">
    <citation type="submission" date="2020-12" db="EMBL/GenBank/DDBJ databases">
        <title>FDA dAtabase for Regulatory Grade micrObial Sequences (FDA-ARGOS): Supporting development and validation of Infectious Disease Dx tests.</title>
        <authorList>
            <person name="Sproer C."/>
            <person name="Gronow S."/>
            <person name="Severitt S."/>
            <person name="Schroder I."/>
            <person name="Tallon L."/>
            <person name="Sadzewicz L."/>
            <person name="Zhao X."/>
            <person name="Boylan J."/>
            <person name="Ott S."/>
            <person name="Bowen H."/>
            <person name="Vavikolanu K."/>
            <person name="Mehta A."/>
            <person name="Aluvathingal J."/>
            <person name="Nadendla S."/>
            <person name="Lowell S."/>
            <person name="Myers T."/>
            <person name="Yan Y."/>
            <person name="Sichtig H."/>
        </authorList>
    </citation>
    <scope>NUCLEOTIDE SEQUENCE [LARGE SCALE GENOMIC DNA]</scope>
    <source>
        <strain evidence="2 3">FDAARGOS_1053</strain>
    </source>
</reference>
<evidence type="ECO:0000313" key="3">
    <source>
        <dbReference type="Proteomes" id="UP000596145"/>
    </source>
</evidence>
<proteinExistence type="predicted"/>
<protein>
    <submittedName>
        <fullName evidence="2">Uncharacterized protein</fullName>
    </submittedName>
</protein>
<sequence>MAFFEDLAAALDAEGIESRGDGDTLFVPITSELEIQFVEIDPLLPAANVYIADADVDDGDSSFDAVLVSVVFSVEDAVKAVGRHMATDQIITILRDLIGGTDERIADLDFEQSYRDPHVVTTPVGQDSVIRVEVEAEDDVIPVAEVFFVASPIGSDEDIDEDAEVLELGKFTDFDRLFEALSLAADQAEDWESQLLTFDDDDFDDYQDIDFGGDGNEDGDYSANSDEF</sequence>
<dbReference type="GeneID" id="92759739"/>
<evidence type="ECO:0000256" key="1">
    <source>
        <dbReference type="SAM" id="MobiDB-lite"/>
    </source>
</evidence>
<evidence type="ECO:0000313" key="2">
    <source>
        <dbReference type="EMBL" id="QQB46013.1"/>
    </source>
</evidence>
<dbReference type="RefSeq" id="WP_005391994.1">
    <property type="nucleotide sequence ID" value="NZ_CP066007.1"/>
</dbReference>
<dbReference type="OrthoDB" id="4427212at2"/>
<feature type="region of interest" description="Disordered" evidence="1">
    <location>
        <begin position="201"/>
        <end position="228"/>
    </location>
</feature>
<dbReference type="AlphaFoldDB" id="A0A7T4EER1"/>
<dbReference type="Proteomes" id="UP000596145">
    <property type="component" value="Chromosome"/>
</dbReference>
<feature type="compositionally biased region" description="Acidic residues" evidence="1">
    <location>
        <begin position="215"/>
        <end position="228"/>
    </location>
</feature>
<name>A0A7T4EER1_9CORY</name>